<sequence>MARTPWQRLVRFVRHLWSDPADVPRRLGRDTIDHVQAQVRASEGRHHGEIRVCIEAGLPLADLWRNASARERAVELFGELGVWDTEANNGVLIYLLLADRAIEIVADRGLDRQVGAAQWQAIVAQMHDAFQAGRFDAGLQAAVAAVDHLLATHFPRGEGAADVNELPDAPVLR</sequence>
<feature type="domain" description="TPM" evidence="1">
    <location>
        <begin position="27"/>
        <end position="147"/>
    </location>
</feature>
<dbReference type="KEGG" id="lch:Lcho_1072"/>
<dbReference type="InterPro" id="IPR007621">
    <property type="entry name" value="TPM_dom"/>
</dbReference>
<dbReference type="HOGENOM" id="CLU_086382_1_0_4"/>
<evidence type="ECO:0000313" key="2">
    <source>
        <dbReference type="EMBL" id="ACB33341.1"/>
    </source>
</evidence>
<protein>
    <recommendedName>
        <fullName evidence="1">TPM domain-containing protein</fullName>
    </recommendedName>
</protein>
<dbReference type="AlphaFoldDB" id="B1Y3U7"/>
<dbReference type="Gene3D" id="3.10.310.50">
    <property type="match status" value="1"/>
</dbReference>
<evidence type="ECO:0000313" key="3">
    <source>
        <dbReference type="Proteomes" id="UP000001693"/>
    </source>
</evidence>
<reference evidence="2 3" key="1">
    <citation type="submission" date="2008-03" db="EMBL/GenBank/DDBJ databases">
        <title>Complete sequence of Leptothrix cholodnii SP-6.</title>
        <authorList>
            <consortium name="US DOE Joint Genome Institute"/>
            <person name="Copeland A."/>
            <person name="Lucas S."/>
            <person name="Lapidus A."/>
            <person name="Glavina del Rio T."/>
            <person name="Dalin E."/>
            <person name="Tice H."/>
            <person name="Bruce D."/>
            <person name="Goodwin L."/>
            <person name="Pitluck S."/>
            <person name="Chertkov O."/>
            <person name="Brettin T."/>
            <person name="Detter J.C."/>
            <person name="Han C."/>
            <person name="Kuske C.R."/>
            <person name="Schmutz J."/>
            <person name="Larimer F."/>
            <person name="Land M."/>
            <person name="Hauser L."/>
            <person name="Kyrpides N."/>
            <person name="Lykidis A."/>
            <person name="Emerson D."/>
            <person name="Richardson P."/>
        </authorList>
    </citation>
    <scope>NUCLEOTIDE SEQUENCE [LARGE SCALE GENOMIC DNA]</scope>
    <source>
        <strain evidence="3">ATCC 51168 / LMG 8142 / SP-6</strain>
    </source>
</reference>
<organism evidence="2 3">
    <name type="scientific">Leptothrix cholodnii (strain ATCC 51168 / LMG 8142 / SP-6)</name>
    <name type="common">Leptothrix discophora (strain SP-6)</name>
    <dbReference type="NCBI Taxonomy" id="395495"/>
    <lineage>
        <taxon>Bacteria</taxon>
        <taxon>Pseudomonadati</taxon>
        <taxon>Pseudomonadota</taxon>
        <taxon>Betaproteobacteria</taxon>
        <taxon>Burkholderiales</taxon>
        <taxon>Sphaerotilaceae</taxon>
        <taxon>Leptothrix</taxon>
    </lineage>
</organism>
<name>B1Y3U7_LEPCP</name>
<dbReference type="eggNOG" id="COG3762">
    <property type="taxonomic scope" value="Bacteria"/>
</dbReference>
<keyword evidence="3" id="KW-1185">Reference proteome</keyword>
<dbReference type="STRING" id="395495.Lcho_1072"/>
<accession>B1Y3U7</accession>
<gene>
    <name evidence="2" type="ordered locus">Lcho_1072</name>
</gene>
<dbReference type="EMBL" id="CP001013">
    <property type="protein sequence ID" value="ACB33341.1"/>
    <property type="molecule type" value="Genomic_DNA"/>
</dbReference>
<dbReference type="PANTHER" id="PTHR30373:SF8">
    <property type="entry name" value="BLL7265 PROTEIN"/>
    <property type="match status" value="1"/>
</dbReference>
<dbReference type="PANTHER" id="PTHR30373">
    <property type="entry name" value="UPF0603 PROTEIN YGCG"/>
    <property type="match status" value="1"/>
</dbReference>
<dbReference type="RefSeq" id="WP_012346103.1">
    <property type="nucleotide sequence ID" value="NC_010524.1"/>
</dbReference>
<dbReference type="Proteomes" id="UP000001693">
    <property type="component" value="Chromosome"/>
</dbReference>
<dbReference type="Pfam" id="PF04536">
    <property type="entry name" value="TPM_phosphatase"/>
    <property type="match status" value="1"/>
</dbReference>
<evidence type="ECO:0000259" key="1">
    <source>
        <dbReference type="Pfam" id="PF04536"/>
    </source>
</evidence>
<proteinExistence type="predicted"/>